<sequence length="82" mass="9688">MQNPFYYPYGYSFPKYRNHVSTHEDMKPIKNTGYYDYFDLGDPAPEFTLEGIVDKNPTKVSLSDYKGKWVVLFFYGSNFTFV</sequence>
<dbReference type="GO" id="GO:0016491">
    <property type="term" value="F:oxidoreductase activity"/>
    <property type="evidence" value="ECO:0007669"/>
    <property type="project" value="InterPro"/>
</dbReference>
<name>A0A4R2L0Z1_9FIRM</name>
<dbReference type="GO" id="GO:0016209">
    <property type="term" value="F:antioxidant activity"/>
    <property type="evidence" value="ECO:0007669"/>
    <property type="project" value="InterPro"/>
</dbReference>
<dbReference type="OrthoDB" id="9812811at2"/>
<keyword evidence="3" id="KW-1185">Reference proteome</keyword>
<gene>
    <name evidence="2" type="ORF">EV214_106113</name>
</gene>
<dbReference type="Pfam" id="PF00578">
    <property type="entry name" value="AhpC-TSA"/>
    <property type="match status" value="1"/>
</dbReference>
<dbReference type="EMBL" id="SLWV01000006">
    <property type="protein sequence ID" value="TCO77469.1"/>
    <property type="molecule type" value="Genomic_DNA"/>
</dbReference>
<accession>A0A4R2L0Z1</accession>
<evidence type="ECO:0000313" key="3">
    <source>
        <dbReference type="Proteomes" id="UP000294919"/>
    </source>
</evidence>
<dbReference type="InterPro" id="IPR036249">
    <property type="entry name" value="Thioredoxin-like_sf"/>
</dbReference>
<organism evidence="2 3">
    <name type="scientific">Marinisporobacter balticus</name>
    <dbReference type="NCBI Taxonomy" id="2018667"/>
    <lineage>
        <taxon>Bacteria</taxon>
        <taxon>Bacillati</taxon>
        <taxon>Bacillota</taxon>
        <taxon>Clostridia</taxon>
        <taxon>Peptostreptococcales</taxon>
        <taxon>Thermotaleaceae</taxon>
        <taxon>Marinisporobacter</taxon>
    </lineage>
</organism>
<dbReference type="Gene3D" id="3.40.30.10">
    <property type="entry name" value="Glutaredoxin"/>
    <property type="match status" value="1"/>
</dbReference>
<dbReference type="Proteomes" id="UP000294919">
    <property type="component" value="Unassembled WGS sequence"/>
</dbReference>
<dbReference type="SUPFAM" id="SSF52833">
    <property type="entry name" value="Thioredoxin-like"/>
    <property type="match status" value="1"/>
</dbReference>
<dbReference type="InterPro" id="IPR000866">
    <property type="entry name" value="AhpC/TSA"/>
</dbReference>
<evidence type="ECO:0000313" key="2">
    <source>
        <dbReference type="EMBL" id="TCO77469.1"/>
    </source>
</evidence>
<dbReference type="AlphaFoldDB" id="A0A4R2L0Z1"/>
<feature type="domain" description="Alkyl hydroperoxide reductase subunit C/ Thiol specific antioxidant" evidence="1">
    <location>
        <begin position="41"/>
        <end position="82"/>
    </location>
</feature>
<reference evidence="2 3" key="1">
    <citation type="submission" date="2019-03" db="EMBL/GenBank/DDBJ databases">
        <title>Genomic Encyclopedia of Type Strains, Phase IV (KMG-IV): sequencing the most valuable type-strain genomes for metagenomic binning, comparative biology and taxonomic classification.</title>
        <authorList>
            <person name="Goeker M."/>
        </authorList>
    </citation>
    <scope>NUCLEOTIDE SEQUENCE [LARGE SCALE GENOMIC DNA]</scope>
    <source>
        <strain evidence="2 3">DSM 102940</strain>
    </source>
</reference>
<proteinExistence type="predicted"/>
<protein>
    <submittedName>
        <fullName evidence="2">AhpC/TSA family protein</fullName>
    </submittedName>
</protein>
<evidence type="ECO:0000259" key="1">
    <source>
        <dbReference type="Pfam" id="PF00578"/>
    </source>
</evidence>
<comment type="caution">
    <text evidence="2">The sequence shown here is derived from an EMBL/GenBank/DDBJ whole genome shotgun (WGS) entry which is preliminary data.</text>
</comment>